<comment type="caution">
    <text evidence="11">The sequence shown here is derived from an EMBL/GenBank/DDBJ whole genome shotgun (WGS) entry which is preliminary data.</text>
</comment>
<dbReference type="OrthoDB" id="269227at2759"/>
<dbReference type="PIRSF" id="PIRSF000137">
    <property type="entry name" value="Alcohol_oxidase"/>
    <property type="match status" value="1"/>
</dbReference>
<name>A0A9P5Y4M1_9AGAR</name>
<evidence type="ECO:0000256" key="2">
    <source>
        <dbReference type="ARBA" id="ARBA00010790"/>
    </source>
</evidence>
<evidence type="ECO:0000256" key="8">
    <source>
        <dbReference type="PIRSR" id="PIRSR000137-1"/>
    </source>
</evidence>
<dbReference type="AlphaFoldDB" id="A0A9P5Y4M1"/>
<accession>A0A9P5Y4M1</accession>
<evidence type="ECO:0000256" key="4">
    <source>
        <dbReference type="ARBA" id="ARBA00022729"/>
    </source>
</evidence>
<evidence type="ECO:0000256" key="7">
    <source>
        <dbReference type="ARBA" id="ARBA00023180"/>
    </source>
</evidence>
<feature type="domain" description="Glucose-methanol-choline oxidoreductase N-terminal" evidence="10">
    <location>
        <begin position="283"/>
        <end position="297"/>
    </location>
</feature>
<dbReference type="InterPro" id="IPR036188">
    <property type="entry name" value="FAD/NAD-bd_sf"/>
</dbReference>
<dbReference type="Pfam" id="PF05199">
    <property type="entry name" value="GMC_oxred_C"/>
    <property type="match status" value="1"/>
</dbReference>
<feature type="binding site" evidence="9">
    <location>
        <begin position="23"/>
        <end position="24"/>
    </location>
    <ligand>
        <name>FAD</name>
        <dbReference type="ChEBI" id="CHEBI:57692"/>
    </ligand>
</feature>
<dbReference type="PANTHER" id="PTHR11552">
    <property type="entry name" value="GLUCOSE-METHANOL-CHOLINE GMC OXIDOREDUCTASE"/>
    <property type="match status" value="1"/>
</dbReference>
<evidence type="ECO:0000313" key="11">
    <source>
        <dbReference type="EMBL" id="KAF9461105.1"/>
    </source>
</evidence>
<dbReference type="PROSITE" id="PS00624">
    <property type="entry name" value="GMC_OXRED_2"/>
    <property type="match status" value="1"/>
</dbReference>
<evidence type="ECO:0000313" key="12">
    <source>
        <dbReference type="Proteomes" id="UP000807353"/>
    </source>
</evidence>
<dbReference type="Gene3D" id="3.30.560.10">
    <property type="entry name" value="Glucose Oxidase, domain 3"/>
    <property type="match status" value="1"/>
</dbReference>
<evidence type="ECO:0000256" key="6">
    <source>
        <dbReference type="ARBA" id="ARBA00023002"/>
    </source>
</evidence>
<evidence type="ECO:0000256" key="3">
    <source>
        <dbReference type="ARBA" id="ARBA00022630"/>
    </source>
</evidence>
<dbReference type="SUPFAM" id="SSF54373">
    <property type="entry name" value="FAD-linked reductases, C-terminal domain"/>
    <property type="match status" value="1"/>
</dbReference>
<dbReference type="Proteomes" id="UP000807353">
    <property type="component" value="Unassembled WGS sequence"/>
</dbReference>
<proteinExistence type="inferred from homology"/>
<dbReference type="SUPFAM" id="SSF51905">
    <property type="entry name" value="FAD/NAD(P)-binding domain"/>
    <property type="match status" value="1"/>
</dbReference>
<keyword evidence="4" id="KW-0732">Signal</keyword>
<evidence type="ECO:0000256" key="5">
    <source>
        <dbReference type="ARBA" id="ARBA00022827"/>
    </source>
</evidence>
<dbReference type="EMBL" id="MU150289">
    <property type="protein sequence ID" value="KAF9461105.1"/>
    <property type="molecule type" value="Genomic_DNA"/>
</dbReference>
<reference evidence="11" key="1">
    <citation type="submission" date="2020-11" db="EMBL/GenBank/DDBJ databases">
        <authorList>
            <consortium name="DOE Joint Genome Institute"/>
            <person name="Ahrendt S."/>
            <person name="Riley R."/>
            <person name="Andreopoulos W."/>
            <person name="Labutti K."/>
            <person name="Pangilinan J."/>
            <person name="Ruiz-Duenas F.J."/>
            <person name="Barrasa J.M."/>
            <person name="Sanchez-Garcia M."/>
            <person name="Camarero S."/>
            <person name="Miyauchi S."/>
            <person name="Serrano A."/>
            <person name="Linde D."/>
            <person name="Babiker R."/>
            <person name="Drula E."/>
            <person name="Ayuso-Fernandez I."/>
            <person name="Pacheco R."/>
            <person name="Padilla G."/>
            <person name="Ferreira P."/>
            <person name="Barriuso J."/>
            <person name="Kellner H."/>
            <person name="Castanera R."/>
            <person name="Alfaro M."/>
            <person name="Ramirez L."/>
            <person name="Pisabarro A.G."/>
            <person name="Kuo A."/>
            <person name="Tritt A."/>
            <person name="Lipzen A."/>
            <person name="He G."/>
            <person name="Yan M."/>
            <person name="Ng V."/>
            <person name="Cullen D."/>
            <person name="Martin F."/>
            <person name="Rosso M.-N."/>
            <person name="Henrissat B."/>
            <person name="Hibbett D."/>
            <person name="Martinez A.T."/>
            <person name="Grigoriev I.V."/>
        </authorList>
    </citation>
    <scope>NUCLEOTIDE SEQUENCE</scope>
    <source>
        <strain evidence="11">CBS 247.69</strain>
    </source>
</reference>
<evidence type="ECO:0000259" key="10">
    <source>
        <dbReference type="PROSITE" id="PS00624"/>
    </source>
</evidence>
<evidence type="ECO:0000256" key="1">
    <source>
        <dbReference type="ARBA" id="ARBA00001974"/>
    </source>
</evidence>
<keyword evidence="5 9" id="KW-0274">FAD</keyword>
<sequence>MPVVTVKEFVSFKFDYLIVGGGTSGLALAARLSEDPNTIVGVVEAGGDVFHVPQVDIPGMMGSLIANSTYDWTFLSVPQTRANDRVVLQPRGKGLGGSSLVTFDVPCKDEFDVLEEVGNKGWNWESLLTYMKKGETIFPSELSPEESKKFALTSDFDSYGTQGPITKSFPYTWSKLHSAIADTAEALGIPRRLETGNGATVGVSSCLSCVNPHTSVRCSAASGYYEPNAGRPNLLVLTHAHVTRIILQAEDAGSQRAIGVEFSIDGDLSTVLGVKKEVILSAGTFQTPQILELSGIGNPDLLTKHGIIPIIDLPGVGENMQDHVSVPTIAEVDSSLETLEVLSDPEQVKLHNELYKSQKGLFAAVPAVAFLFASANHLGTKENVVQWQAQADVYSTKSMAAVGIPVLREGLNKQYEINKRWFLDEAHPQAEIILVMGHQHLPDLTPVPGKRYVSITATLLHPLSRGSVHITSSDPIAPPAIDPNYFANGADLDLFVHILELTLKIYETKPFSDAFKGLVLPSLQHLESPSKAERTNRLKHFIKERCGPVWHPVGTAAMLPREQGGVVDSNLKVYGTTNLRVVDLSILPMEISTHTQTAAYAIAEKAADIFKALV</sequence>
<dbReference type="Gene3D" id="3.50.50.60">
    <property type="entry name" value="FAD/NAD(P)-binding domain"/>
    <property type="match status" value="1"/>
</dbReference>
<dbReference type="GO" id="GO:0050660">
    <property type="term" value="F:flavin adenine dinucleotide binding"/>
    <property type="evidence" value="ECO:0007669"/>
    <property type="project" value="InterPro"/>
</dbReference>
<keyword evidence="12" id="KW-1185">Reference proteome</keyword>
<feature type="binding site" evidence="9">
    <location>
        <position position="242"/>
    </location>
    <ligand>
        <name>FAD</name>
        <dbReference type="ChEBI" id="CHEBI:57692"/>
    </ligand>
</feature>
<evidence type="ECO:0000256" key="9">
    <source>
        <dbReference type="PIRSR" id="PIRSR000137-2"/>
    </source>
</evidence>
<dbReference type="InterPro" id="IPR012132">
    <property type="entry name" value="GMC_OxRdtase"/>
</dbReference>
<gene>
    <name evidence="11" type="ORF">BDZ94DRAFT_1374092</name>
</gene>
<dbReference type="Pfam" id="PF00732">
    <property type="entry name" value="GMC_oxred_N"/>
    <property type="match status" value="1"/>
</dbReference>
<feature type="binding site" evidence="9">
    <location>
        <begin position="550"/>
        <end position="551"/>
    </location>
    <ligand>
        <name>FAD</name>
        <dbReference type="ChEBI" id="CHEBI:57692"/>
    </ligand>
</feature>
<feature type="active site" description="Proton acceptor" evidence="8">
    <location>
        <position position="594"/>
    </location>
</feature>
<organism evidence="11 12">
    <name type="scientific">Collybia nuda</name>
    <dbReference type="NCBI Taxonomy" id="64659"/>
    <lineage>
        <taxon>Eukaryota</taxon>
        <taxon>Fungi</taxon>
        <taxon>Dikarya</taxon>
        <taxon>Basidiomycota</taxon>
        <taxon>Agaricomycotina</taxon>
        <taxon>Agaricomycetes</taxon>
        <taxon>Agaricomycetidae</taxon>
        <taxon>Agaricales</taxon>
        <taxon>Tricholomatineae</taxon>
        <taxon>Clitocybaceae</taxon>
        <taxon>Collybia</taxon>
    </lineage>
</organism>
<comment type="cofactor">
    <cofactor evidence="1 9">
        <name>FAD</name>
        <dbReference type="ChEBI" id="CHEBI:57692"/>
    </cofactor>
</comment>
<keyword evidence="3" id="KW-0285">Flavoprotein</keyword>
<dbReference type="PANTHER" id="PTHR11552:SF201">
    <property type="entry name" value="GLUCOSE-METHANOL-CHOLINE OXIDOREDUCTASE N-TERMINAL DOMAIN-CONTAINING PROTEIN"/>
    <property type="match status" value="1"/>
</dbReference>
<dbReference type="InterPro" id="IPR000172">
    <property type="entry name" value="GMC_OxRdtase_N"/>
</dbReference>
<dbReference type="GO" id="GO:0016614">
    <property type="term" value="F:oxidoreductase activity, acting on CH-OH group of donors"/>
    <property type="evidence" value="ECO:0007669"/>
    <property type="project" value="InterPro"/>
</dbReference>
<keyword evidence="7" id="KW-0325">Glycoprotein</keyword>
<comment type="similarity">
    <text evidence="2">Belongs to the GMC oxidoreductase family.</text>
</comment>
<keyword evidence="6" id="KW-0560">Oxidoreductase</keyword>
<feature type="active site" description="Proton donor" evidence="8">
    <location>
        <position position="551"/>
    </location>
</feature>
<protein>
    <submittedName>
        <fullName evidence="11">Alcohol oxidase</fullName>
    </submittedName>
</protein>
<dbReference type="InterPro" id="IPR007867">
    <property type="entry name" value="GMC_OxRtase_C"/>
</dbReference>